<reference evidence="1" key="1">
    <citation type="journal article" date="2015" name="Nature">
        <title>Complex archaea that bridge the gap between prokaryotes and eukaryotes.</title>
        <authorList>
            <person name="Spang A."/>
            <person name="Saw J.H."/>
            <person name="Jorgensen S.L."/>
            <person name="Zaremba-Niedzwiedzka K."/>
            <person name="Martijn J."/>
            <person name="Lind A.E."/>
            <person name="van Eijk R."/>
            <person name="Schleper C."/>
            <person name="Guy L."/>
            <person name="Ettema T.J."/>
        </authorList>
    </citation>
    <scope>NUCLEOTIDE SEQUENCE</scope>
</reference>
<comment type="caution">
    <text evidence="1">The sequence shown here is derived from an EMBL/GenBank/DDBJ whole genome shotgun (WGS) entry which is preliminary data.</text>
</comment>
<name>A0A0F9UVK4_9ZZZZ</name>
<dbReference type="EMBL" id="LAZR01000531">
    <property type="protein sequence ID" value="KKN65191.1"/>
    <property type="molecule type" value="Genomic_DNA"/>
</dbReference>
<accession>A0A0F9UVK4</accession>
<dbReference type="AlphaFoldDB" id="A0A0F9UVK4"/>
<proteinExistence type="predicted"/>
<sequence>MSTRKTFYIIEKKSLSRIRQAAQILRPDGLNQLPVGSDIRAARDLLEQVIKEITRDTANEFARKLRKEM</sequence>
<organism evidence="1">
    <name type="scientific">marine sediment metagenome</name>
    <dbReference type="NCBI Taxonomy" id="412755"/>
    <lineage>
        <taxon>unclassified sequences</taxon>
        <taxon>metagenomes</taxon>
        <taxon>ecological metagenomes</taxon>
    </lineage>
</organism>
<evidence type="ECO:0000313" key="1">
    <source>
        <dbReference type="EMBL" id="KKN65191.1"/>
    </source>
</evidence>
<protein>
    <submittedName>
        <fullName evidence="1">Uncharacterized protein</fullName>
    </submittedName>
</protein>
<gene>
    <name evidence="1" type="ORF">LCGC14_0483670</name>
</gene>